<reference evidence="1" key="1">
    <citation type="submission" date="2021-01" db="EMBL/GenBank/DDBJ databases">
        <authorList>
            <consortium name="Genoscope - CEA"/>
            <person name="William W."/>
        </authorList>
    </citation>
    <scope>NUCLEOTIDE SEQUENCE</scope>
</reference>
<dbReference type="Proteomes" id="UP000692954">
    <property type="component" value="Unassembled WGS sequence"/>
</dbReference>
<dbReference type="AlphaFoldDB" id="A0A8S1RQ78"/>
<name>A0A8S1RQ78_9CILI</name>
<organism evidence="1 2">
    <name type="scientific">Paramecium sonneborni</name>
    <dbReference type="NCBI Taxonomy" id="65129"/>
    <lineage>
        <taxon>Eukaryota</taxon>
        <taxon>Sar</taxon>
        <taxon>Alveolata</taxon>
        <taxon>Ciliophora</taxon>
        <taxon>Intramacronucleata</taxon>
        <taxon>Oligohymenophorea</taxon>
        <taxon>Peniculida</taxon>
        <taxon>Parameciidae</taxon>
        <taxon>Paramecium</taxon>
    </lineage>
</organism>
<proteinExistence type="predicted"/>
<keyword evidence="2" id="KW-1185">Reference proteome</keyword>
<sequence>MRVYEKSHAFVSLTQSDNRFFQKGHHYSLARLIVGELDNKTKEILYYSGSAFDIERDVVVEKLLEPGYYSLYVEVD</sequence>
<dbReference type="EMBL" id="CAJJDN010000226">
    <property type="protein sequence ID" value="CAD8129503.1"/>
    <property type="molecule type" value="Genomic_DNA"/>
</dbReference>
<gene>
    <name evidence="1" type="ORF">PSON_ATCC_30995.1.T2260017</name>
</gene>
<evidence type="ECO:0000313" key="1">
    <source>
        <dbReference type="EMBL" id="CAD8129503.1"/>
    </source>
</evidence>
<comment type="caution">
    <text evidence="1">The sequence shown here is derived from an EMBL/GenBank/DDBJ whole genome shotgun (WGS) entry which is preliminary data.</text>
</comment>
<evidence type="ECO:0000313" key="2">
    <source>
        <dbReference type="Proteomes" id="UP000692954"/>
    </source>
</evidence>
<protein>
    <submittedName>
        <fullName evidence="1">Uncharacterized protein</fullName>
    </submittedName>
</protein>
<accession>A0A8S1RQ78</accession>